<dbReference type="EMBL" id="PJQY01002664">
    <property type="protein sequence ID" value="PQP91791.1"/>
    <property type="molecule type" value="Genomic_DNA"/>
</dbReference>
<proteinExistence type="predicted"/>
<comment type="caution">
    <text evidence="1">The sequence shown here is derived from an EMBL/GenBank/DDBJ whole genome shotgun (WGS) entry which is preliminary data.</text>
</comment>
<name>A0A314XF09_PRUYE</name>
<protein>
    <submittedName>
        <fullName evidence="1">Uncharacterized protein</fullName>
    </submittedName>
</protein>
<dbReference type="Proteomes" id="UP000250321">
    <property type="component" value="Unassembled WGS sequence"/>
</dbReference>
<reference evidence="1 2" key="1">
    <citation type="submission" date="2018-02" db="EMBL/GenBank/DDBJ databases">
        <title>Draft genome of wild Prunus yedoensis var. nudiflora.</title>
        <authorList>
            <person name="Baek S."/>
            <person name="Kim J.-H."/>
            <person name="Choi K."/>
            <person name="Kim G.-B."/>
            <person name="Cho A."/>
            <person name="Jang H."/>
            <person name="Shin C.-H."/>
            <person name="Yu H.-J."/>
            <person name="Mun J.-H."/>
        </authorList>
    </citation>
    <scope>NUCLEOTIDE SEQUENCE [LARGE SCALE GENOMIC DNA]</scope>
    <source>
        <strain evidence="2">cv. Jeju island</strain>
        <tissue evidence="1">Leaf</tissue>
    </source>
</reference>
<sequence>MAAGMLAAAKARSCCAAPAAKGKSRWLKKGVDGCWKACSSLKKVSSHGCWEACSNQEMLILLRQCLPIYRRGGLSLILNR</sequence>
<accession>A0A314XF09</accession>
<organism evidence="1 2">
    <name type="scientific">Prunus yedoensis var. nudiflora</name>
    <dbReference type="NCBI Taxonomy" id="2094558"/>
    <lineage>
        <taxon>Eukaryota</taxon>
        <taxon>Viridiplantae</taxon>
        <taxon>Streptophyta</taxon>
        <taxon>Embryophyta</taxon>
        <taxon>Tracheophyta</taxon>
        <taxon>Spermatophyta</taxon>
        <taxon>Magnoliopsida</taxon>
        <taxon>eudicotyledons</taxon>
        <taxon>Gunneridae</taxon>
        <taxon>Pentapetalae</taxon>
        <taxon>rosids</taxon>
        <taxon>fabids</taxon>
        <taxon>Rosales</taxon>
        <taxon>Rosaceae</taxon>
        <taxon>Amygdaloideae</taxon>
        <taxon>Amygdaleae</taxon>
        <taxon>Prunus</taxon>
    </lineage>
</organism>
<dbReference type="AlphaFoldDB" id="A0A314XF09"/>
<evidence type="ECO:0000313" key="2">
    <source>
        <dbReference type="Proteomes" id="UP000250321"/>
    </source>
</evidence>
<evidence type="ECO:0000313" key="1">
    <source>
        <dbReference type="EMBL" id="PQP91791.1"/>
    </source>
</evidence>
<gene>
    <name evidence="1" type="ORF">Pyn_21377</name>
</gene>
<keyword evidence="2" id="KW-1185">Reference proteome</keyword>